<reference evidence="5" key="1">
    <citation type="submission" date="2017-09" db="EMBL/GenBank/DDBJ databases">
        <authorList>
            <person name="Varghese N."/>
            <person name="Submissions S."/>
        </authorList>
    </citation>
    <scope>NUCLEOTIDE SEQUENCE [LARGE SCALE GENOMIC DNA]</scope>
    <source>
        <strain evidence="5">CGMCC 1.12803</strain>
    </source>
</reference>
<dbReference type="InterPro" id="IPR050491">
    <property type="entry name" value="AmpC-like"/>
</dbReference>
<dbReference type="InterPro" id="IPR012338">
    <property type="entry name" value="Beta-lactam/transpept-like"/>
</dbReference>
<dbReference type="Pfam" id="PF00144">
    <property type="entry name" value="Beta-lactamase"/>
    <property type="match status" value="1"/>
</dbReference>
<dbReference type="PANTHER" id="PTHR46825">
    <property type="entry name" value="D-ALANYL-D-ALANINE-CARBOXYPEPTIDASE/ENDOPEPTIDASE AMPH"/>
    <property type="match status" value="1"/>
</dbReference>
<evidence type="ECO:0000256" key="1">
    <source>
        <dbReference type="ARBA" id="ARBA00004370"/>
    </source>
</evidence>
<name>A0A285ZZR9_9SPHI</name>
<dbReference type="Proteomes" id="UP000219281">
    <property type="component" value="Unassembled WGS sequence"/>
</dbReference>
<dbReference type="EMBL" id="OCMT01000002">
    <property type="protein sequence ID" value="SOD15152.1"/>
    <property type="molecule type" value="Genomic_DNA"/>
</dbReference>
<accession>A0A285ZZR9</accession>
<comment type="subcellular location">
    <subcellularLocation>
        <location evidence="1">Membrane</location>
    </subcellularLocation>
</comment>
<organism evidence="4 5">
    <name type="scientific">Pedobacter xixiisoli</name>
    <dbReference type="NCBI Taxonomy" id="1476464"/>
    <lineage>
        <taxon>Bacteria</taxon>
        <taxon>Pseudomonadati</taxon>
        <taxon>Bacteroidota</taxon>
        <taxon>Sphingobacteriia</taxon>
        <taxon>Sphingobacteriales</taxon>
        <taxon>Sphingobacteriaceae</taxon>
        <taxon>Pedobacter</taxon>
    </lineage>
</organism>
<dbReference type="Gene3D" id="3.40.710.10">
    <property type="entry name" value="DD-peptidase/beta-lactamase superfamily"/>
    <property type="match status" value="1"/>
</dbReference>
<evidence type="ECO:0000256" key="2">
    <source>
        <dbReference type="ARBA" id="ARBA00023136"/>
    </source>
</evidence>
<evidence type="ECO:0000259" key="3">
    <source>
        <dbReference type="Pfam" id="PF00144"/>
    </source>
</evidence>
<protein>
    <submittedName>
        <fullName evidence="4">CubicO group peptidase, beta-lactamase class C family</fullName>
    </submittedName>
</protein>
<feature type="domain" description="Beta-lactamase-related" evidence="3">
    <location>
        <begin position="82"/>
        <end position="390"/>
    </location>
</feature>
<evidence type="ECO:0000313" key="5">
    <source>
        <dbReference type="Proteomes" id="UP000219281"/>
    </source>
</evidence>
<sequence length="508" mass="57933">MIYYAWLKPKGNALGIKIGFDATNILIWRLHIVKPYLERMKKLLFMLVLLGLGHYADAQQTEQVRQLDSIFAFMYNQNQFNGTVLIADKGKVIYKKGFGLTDETTGSKNGTQTIFELASCAKQFTAAAIVLLKRKGKLNYEDKISKFLPELAFWDKVSIIDLVRHTSGIPEYLIDMPKSVKGNQIADNLDLIDFYASKKDTLAFTPGSRHRYNNTNYALLATIIERASGKTYADFLTDNIFKPLKMKHTFVYNRRQVPKKISNHAIGYVWAKSSFKKVVPEDARYGDSLSYKLDGVVGNAKVNATVEDIYKWISSLKTNTLFSEQEFELMTAVTKTSEGKNIPYGFGLDVSKGKDHFSFGHTGSWDGYATFIYHNMVKDRTIVVLENFKFGTYPYKNINEILEGRPITIEYKKKVDLPESEIKKFIGSYVNDKNERQLITYTDGHLIHNADQIAWDMRFFPVSANEFQAVRQGGTDGVLKFTTQQDGTLKLEMLQYGQLMGWGTQQQK</sequence>
<dbReference type="InterPro" id="IPR001466">
    <property type="entry name" value="Beta-lactam-related"/>
</dbReference>
<dbReference type="AlphaFoldDB" id="A0A285ZZR9"/>
<dbReference type="SUPFAM" id="SSF56601">
    <property type="entry name" value="beta-lactamase/transpeptidase-like"/>
    <property type="match status" value="1"/>
</dbReference>
<gene>
    <name evidence="4" type="ORF">SAMN06297358_2128</name>
</gene>
<evidence type="ECO:0000313" key="4">
    <source>
        <dbReference type="EMBL" id="SOD15152.1"/>
    </source>
</evidence>
<keyword evidence="5" id="KW-1185">Reference proteome</keyword>
<dbReference type="PANTHER" id="PTHR46825:SF11">
    <property type="entry name" value="PENICILLIN-BINDING PROTEIN 4"/>
    <property type="match status" value="1"/>
</dbReference>
<keyword evidence="2" id="KW-0472">Membrane</keyword>
<proteinExistence type="predicted"/>
<dbReference type="GO" id="GO:0016020">
    <property type="term" value="C:membrane"/>
    <property type="evidence" value="ECO:0007669"/>
    <property type="project" value="UniProtKB-SubCell"/>
</dbReference>